<dbReference type="Pfam" id="PF09817">
    <property type="entry name" value="Zwilch"/>
    <property type="match status" value="1"/>
</dbReference>
<comment type="function">
    <text evidence="9">Essential component of the mitotic checkpoint, which prevents cells from prematurely exiting mitosis. Required for the assembly of the dynein-dynactin and MAD1-MAD2 complexes onto kinetochores. Its function related to the spindle assembly machinery is proposed to depend on its association in the mitotic RZZ complex.</text>
</comment>
<keyword evidence="6 9" id="KW-0995">Kinetochore</keyword>
<dbReference type="AlphaFoldDB" id="A0A7I4YVF1"/>
<name>A0A7I4YVF1_HAECO</name>
<dbReference type="Gene3D" id="1.10.287.1880">
    <property type="match status" value="1"/>
</dbReference>
<evidence type="ECO:0000256" key="1">
    <source>
        <dbReference type="ARBA" id="ARBA00004629"/>
    </source>
</evidence>
<keyword evidence="7 9" id="KW-0131">Cell cycle</keyword>
<keyword evidence="4 9" id="KW-0132">Cell division</keyword>
<comment type="similarity">
    <text evidence="2 9">Belongs to the ZWILCH family.</text>
</comment>
<keyword evidence="8 9" id="KW-0137">Centromere</keyword>
<dbReference type="Proteomes" id="UP000025227">
    <property type="component" value="Unplaced"/>
</dbReference>
<dbReference type="PANTHER" id="PTHR15995">
    <property type="entry name" value="PROTEIN ZWILCH HOMOLOG"/>
    <property type="match status" value="1"/>
</dbReference>
<dbReference type="OrthoDB" id="5556307at2759"/>
<comment type="subcellular location">
    <subcellularLocation>
        <location evidence="1 9">Chromosome</location>
        <location evidence="1 9">Centromere</location>
        <location evidence="1 9">Kinetochore</location>
    </subcellularLocation>
</comment>
<organism evidence="10 11">
    <name type="scientific">Haemonchus contortus</name>
    <name type="common">Barber pole worm</name>
    <dbReference type="NCBI Taxonomy" id="6289"/>
    <lineage>
        <taxon>Eukaryota</taxon>
        <taxon>Metazoa</taxon>
        <taxon>Ecdysozoa</taxon>
        <taxon>Nematoda</taxon>
        <taxon>Chromadorea</taxon>
        <taxon>Rhabditida</taxon>
        <taxon>Rhabditina</taxon>
        <taxon>Rhabditomorpha</taxon>
        <taxon>Strongyloidea</taxon>
        <taxon>Trichostrongylidae</taxon>
        <taxon>Haemonchus</taxon>
    </lineage>
</organism>
<dbReference type="GO" id="GO:1990423">
    <property type="term" value="C:RZZ complex"/>
    <property type="evidence" value="ECO:0007669"/>
    <property type="project" value="UniProtKB-UniRule"/>
</dbReference>
<sequence>MIEVIGHEEVKAQPSTLAEDSRDSLLFGKFRIRLCKSEEVPILADLYGNRHPEIVVIDLPSEPKQETRNAETVGEVHKRLDIGMDTDAGEMGDGPLVFDFLSLSKLERRCGTDEKGSTANRPIVSTNYFDCNPLDAPTAFGLRNRFLRKNCSSGLSEQFAGMPVWIIVNAKDQLGTTFVGHQLSNTRISTFHTRCLGRFGENCERAIKVLSNRFKHGLDAKGKAVALYSILGNNVSPTWGPKRCLANMTLTFKWDTKTENFLCSPPPSASAVFYFSPGWKDKRVALLEATEHLEYLLLMANVLDSGATMVWPSQNVATYDDLIDQVKQLIAQYRVQNSDAERTLHGTRHVDFTELLWDILKKCPDYKTLVAALNIVFDALKQCRINAVLHEDNKSSIARLIRDAQSQDLMLPRLEALTPIQILLEIGYERFKRDMVQAYNSAGFTTNEADLDLDLKPQPNVSLEERVRALLPLHLALQTLLEMKRYLILPDHSLNTLTRSVIAKYSAGPITDIAKVFYEEAVSLIHVQQGLIEKLPDLWTHETSYSSGGSLVAQAFVHLTREPRLRFLEDKADIETVINEPDQKNSEKAASFLCTYTTSSFLSGEDLLCWN</sequence>
<keyword evidence="5 9" id="KW-0498">Mitosis</keyword>
<evidence type="ECO:0000256" key="2">
    <source>
        <dbReference type="ARBA" id="ARBA00009062"/>
    </source>
</evidence>
<evidence type="ECO:0000256" key="4">
    <source>
        <dbReference type="ARBA" id="ARBA00022618"/>
    </source>
</evidence>
<proteinExistence type="inferred from homology"/>
<keyword evidence="10" id="KW-1185">Reference proteome</keyword>
<evidence type="ECO:0000256" key="3">
    <source>
        <dbReference type="ARBA" id="ARBA00022454"/>
    </source>
</evidence>
<dbReference type="Gene3D" id="1.20.58.730">
    <property type="match status" value="1"/>
</dbReference>
<evidence type="ECO:0000256" key="6">
    <source>
        <dbReference type="ARBA" id="ARBA00022838"/>
    </source>
</evidence>
<dbReference type="GO" id="GO:0034501">
    <property type="term" value="P:protein localization to kinetochore"/>
    <property type="evidence" value="ECO:0007669"/>
    <property type="project" value="UniProtKB-UniRule"/>
</dbReference>
<comment type="subunit">
    <text evidence="9">Component of the RZZ complex.</text>
</comment>
<dbReference type="GO" id="GO:0051301">
    <property type="term" value="P:cell division"/>
    <property type="evidence" value="ECO:0007669"/>
    <property type="project" value="UniProtKB-UniRule"/>
</dbReference>
<evidence type="ECO:0000256" key="7">
    <source>
        <dbReference type="ARBA" id="ARBA00023306"/>
    </source>
</evidence>
<reference evidence="11" key="1">
    <citation type="submission" date="2020-12" db="UniProtKB">
        <authorList>
            <consortium name="WormBaseParasite"/>
        </authorList>
    </citation>
    <scope>IDENTIFICATION</scope>
    <source>
        <strain evidence="11">MHco3</strain>
    </source>
</reference>
<dbReference type="PANTHER" id="PTHR15995:SF1">
    <property type="entry name" value="PROTEIN ZWILCH HOMOLOG"/>
    <property type="match status" value="1"/>
</dbReference>
<keyword evidence="3 9" id="KW-0158">Chromosome</keyword>
<dbReference type="GO" id="GO:0007094">
    <property type="term" value="P:mitotic spindle assembly checkpoint signaling"/>
    <property type="evidence" value="ECO:0007669"/>
    <property type="project" value="UniProtKB-UniRule"/>
</dbReference>
<evidence type="ECO:0000256" key="8">
    <source>
        <dbReference type="ARBA" id="ARBA00023328"/>
    </source>
</evidence>
<dbReference type="WBParaSite" id="HCON_00149890-00001">
    <property type="protein sequence ID" value="HCON_00149890-00001"/>
    <property type="gene ID" value="HCON_00149890"/>
</dbReference>
<evidence type="ECO:0000256" key="5">
    <source>
        <dbReference type="ARBA" id="ARBA00022776"/>
    </source>
</evidence>
<evidence type="ECO:0000313" key="10">
    <source>
        <dbReference type="Proteomes" id="UP000025227"/>
    </source>
</evidence>
<dbReference type="OMA" id="TDKVWNI"/>
<evidence type="ECO:0000313" key="11">
    <source>
        <dbReference type="WBParaSite" id="HCON_00149890-00001"/>
    </source>
</evidence>
<accession>A0A7I4YVF1</accession>
<dbReference type="InterPro" id="IPR018630">
    <property type="entry name" value="Zwilch"/>
</dbReference>
<evidence type="ECO:0000256" key="9">
    <source>
        <dbReference type="RuleBase" id="RU369076"/>
    </source>
</evidence>
<protein>
    <recommendedName>
        <fullName evidence="9">Protein zwilch</fullName>
    </recommendedName>
</protein>